<keyword evidence="1" id="KW-0175">Coiled coil</keyword>
<feature type="transmembrane region" description="Helical" evidence="2">
    <location>
        <begin position="146"/>
        <end position="171"/>
    </location>
</feature>
<organism evidence="3 4">
    <name type="scientific">[Bacillus] enclensis</name>
    <dbReference type="NCBI Taxonomy" id="1402860"/>
    <lineage>
        <taxon>Bacteria</taxon>
        <taxon>Bacillati</taxon>
        <taxon>Bacillota</taxon>
        <taxon>Bacilli</taxon>
        <taxon>Bacillales</taxon>
        <taxon>Bacillaceae</taxon>
        <taxon>Rossellomorea</taxon>
    </lineage>
</organism>
<accession>A0A0V8HLU0</accession>
<feature type="transmembrane region" description="Helical" evidence="2">
    <location>
        <begin position="561"/>
        <end position="589"/>
    </location>
</feature>
<sequence length="860" mass="94712">MSNYSVEAELKANITKFRNAIQKARDVTKRFKQESESAEDTTLKADIKPLKRNIKVAKKLMERFTRKKAEKEVDADTVSFYRKINNLSAKAKALAREKIIVRVEARVDKFQGRIDRIAKTISSVGIVTGNFIGGGLLAALPALVPIIASLTGALGGLVTSFAAAGTGAVLFGSVATSALNDVFEANKTIKDLREELANTTDLEKRAEILKEIEQAQASLSKEQQRGLKAVQKFGKFWGKFTKQFEKPVMDIFVRSLSQLQSLLEKLKPAFDGAIKAVDSLSKSFSSSMETKEFKDFIKFLNDNVGPSMEAMGKSFFNVMQGIMNLMVAFTPLSQDMQGGLVGLTERFAAWSAKLEESKGFQNFIKYVRENGPKVMALIGNLTDFLIQLGVGMAPLGSKILELVNGFLSWSSEMMKTYPLIGQVISWMLSLSGVLISLTPLIILVKTAFGGMATFIWLKTGMMRAKLVTGISMMIKSLGQFVVQMVTTVAKFIAQSVIFIARWTWMGIQALLHGAKVAAAWTLATGQKMAIAIAKMIATSAVFVAKWAWMGVQALFHAARMAAAWFIALGPIGWVTAAVIALVVLIIANWDKVKQWTLKIWSAVWTWIRDIASKIQSWVSNKFSQLQNAVKSYMQMALSNIKAVWSFIKSTFKNALNFLVALLTGDFEGMVSAVRNQLGNMENLVENILGNITDFFKSIDLYESGKAIIQSAIDGLAAMKGKILSKVENIVGAVRDFWPFSPAKRGPLSDIHRMDFKGPIRTSIEKAKSPLVRATSKLASGVRTAFNPDLSVDSASIRSSLKGLKRSSTAQVSSAVNAEVKVNNKQPAYIYLQMGRETYKTFVDDITEVQTRELDTLNSFR</sequence>
<evidence type="ECO:0000313" key="3">
    <source>
        <dbReference type="EMBL" id="SCB87407.1"/>
    </source>
</evidence>
<gene>
    <name evidence="3" type="ORF">GA0061094_1081</name>
</gene>
<evidence type="ECO:0000313" key="4">
    <source>
        <dbReference type="Proteomes" id="UP000181997"/>
    </source>
</evidence>
<feature type="transmembrane region" description="Helical" evidence="2">
    <location>
        <begin position="440"/>
        <end position="457"/>
    </location>
</feature>
<keyword evidence="4" id="KW-1185">Reference proteome</keyword>
<feature type="transmembrane region" description="Helical" evidence="2">
    <location>
        <begin position="535"/>
        <end position="555"/>
    </location>
</feature>
<proteinExistence type="predicted"/>
<dbReference type="OrthoDB" id="2157658at2"/>
<feature type="transmembrane region" description="Helical" evidence="2">
    <location>
        <begin position="477"/>
        <end position="499"/>
    </location>
</feature>
<protein>
    <submittedName>
        <fullName evidence="3">Phage-related protein</fullName>
    </submittedName>
</protein>
<dbReference type="SUPFAM" id="SSF58100">
    <property type="entry name" value="Bacterial hemolysins"/>
    <property type="match status" value="1"/>
</dbReference>
<evidence type="ECO:0000256" key="1">
    <source>
        <dbReference type="SAM" id="Coils"/>
    </source>
</evidence>
<dbReference type="EMBL" id="FMAU01000001">
    <property type="protein sequence ID" value="SCB87407.1"/>
    <property type="molecule type" value="Genomic_DNA"/>
</dbReference>
<dbReference type="AlphaFoldDB" id="A0A0V8HLU0"/>
<reference evidence="4" key="1">
    <citation type="submission" date="2016-08" db="EMBL/GenBank/DDBJ databases">
        <authorList>
            <person name="Varghese N."/>
            <person name="Submissions Spin"/>
        </authorList>
    </citation>
    <scope>NUCLEOTIDE SEQUENCE [LARGE SCALE GENOMIC DNA]</scope>
    <source>
        <strain evidence="4">SGD-1123</strain>
    </source>
</reference>
<dbReference type="Gene3D" id="1.20.1170.10">
    <property type="match status" value="1"/>
</dbReference>
<evidence type="ECO:0000256" key="2">
    <source>
        <dbReference type="SAM" id="Phobius"/>
    </source>
</evidence>
<keyword evidence="2" id="KW-0472">Membrane</keyword>
<feature type="coiled-coil region" evidence="1">
    <location>
        <begin position="182"/>
        <end position="225"/>
    </location>
</feature>
<keyword evidence="2" id="KW-0812">Transmembrane</keyword>
<dbReference type="Proteomes" id="UP000181997">
    <property type="component" value="Unassembled WGS sequence"/>
</dbReference>
<keyword evidence="2" id="KW-1133">Transmembrane helix</keyword>
<feature type="transmembrane region" description="Helical" evidence="2">
    <location>
        <begin position="505"/>
        <end position="523"/>
    </location>
</feature>
<dbReference type="RefSeq" id="WP_058297746.1">
    <property type="nucleotide sequence ID" value="NZ_FMAU01000001.1"/>
</dbReference>
<name>A0A0V8HLU0_9BACI</name>
<feature type="transmembrane region" description="Helical" evidence="2">
    <location>
        <begin position="121"/>
        <end position="140"/>
    </location>
</feature>